<gene>
    <name evidence="3" type="ORF">FCM35_KLT00883</name>
</gene>
<name>A0A833VC01_9POAL</name>
<keyword evidence="1" id="KW-0472">Membrane</keyword>
<feature type="transmembrane region" description="Helical" evidence="1">
    <location>
        <begin position="16"/>
        <end position="42"/>
    </location>
</feature>
<dbReference type="AlphaFoldDB" id="A0A833VC01"/>
<keyword evidence="1" id="KW-0812">Transmembrane</keyword>
<feature type="domain" description="Late embryogenesis abundant protein LEA-2 subgroup" evidence="2">
    <location>
        <begin position="76"/>
        <end position="137"/>
    </location>
</feature>
<dbReference type="InterPro" id="IPR004864">
    <property type="entry name" value="LEA_2"/>
</dbReference>
<protein>
    <submittedName>
        <fullName evidence="3">Late embryogenesis abundant protein</fullName>
    </submittedName>
</protein>
<proteinExistence type="predicted"/>
<evidence type="ECO:0000313" key="3">
    <source>
        <dbReference type="EMBL" id="KAF3333192.1"/>
    </source>
</evidence>
<dbReference type="Proteomes" id="UP000623129">
    <property type="component" value="Unassembled WGS sequence"/>
</dbReference>
<dbReference type="SUPFAM" id="SSF117070">
    <property type="entry name" value="LEA14-like"/>
    <property type="match status" value="1"/>
</dbReference>
<keyword evidence="4" id="KW-1185">Reference proteome</keyword>
<sequence>MDYPSTKSRSGRPRSCFICCGVFVVLIIIAVAVLTALFLTVYKVRDPTMRINSLAVEDPSSGGSLLPTNMKATTNASVKNPNILALHYQKPNITAYYHDQLVGQADAPPGVAPAHGTVSMKAKLNLNITKLLDDPRFVDEFMKGSIDLNTTALVGGKVEILSVSYSTMLM</sequence>
<accession>A0A833VC01</accession>
<organism evidence="3 4">
    <name type="scientific">Carex littledalei</name>
    <dbReference type="NCBI Taxonomy" id="544730"/>
    <lineage>
        <taxon>Eukaryota</taxon>
        <taxon>Viridiplantae</taxon>
        <taxon>Streptophyta</taxon>
        <taxon>Embryophyta</taxon>
        <taxon>Tracheophyta</taxon>
        <taxon>Spermatophyta</taxon>
        <taxon>Magnoliopsida</taxon>
        <taxon>Liliopsida</taxon>
        <taxon>Poales</taxon>
        <taxon>Cyperaceae</taxon>
        <taxon>Cyperoideae</taxon>
        <taxon>Cariceae</taxon>
        <taxon>Carex</taxon>
        <taxon>Carex subgen. Euthyceras</taxon>
    </lineage>
</organism>
<dbReference type="Pfam" id="PF03168">
    <property type="entry name" value="LEA_2"/>
    <property type="match status" value="1"/>
</dbReference>
<evidence type="ECO:0000259" key="2">
    <source>
        <dbReference type="Pfam" id="PF03168"/>
    </source>
</evidence>
<evidence type="ECO:0000256" key="1">
    <source>
        <dbReference type="SAM" id="Phobius"/>
    </source>
</evidence>
<evidence type="ECO:0000313" key="4">
    <source>
        <dbReference type="Proteomes" id="UP000623129"/>
    </source>
</evidence>
<dbReference type="OrthoDB" id="764273at2759"/>
<reference evidence="3" key="1">
    <citation type="submission" date="2020-01" db="EMBL/GenBank/DDBJ databases">
        <title>Genome sequence of Kobresia littledalei, the first chromosome-level genome in the family Cyperaceae.</title>
        <authorList>
            <person name="Qu G."/>
        </authorList>
    </citation>
    <scope>NUCLEOTIDE SEQUENCE</scope>
    <source>
        <strain evidence="3">C.B.Clarke</strain>
        <tissue evidence="3">Leaf</tissue>
    </source>
</reference>
<dbReference type="InterPro" id="IPR055301">
    <property type="entry name" value="Lea14-like_2"/>
</dbReference>
<dbReference type="EMBL" id="SWLB01000010">
    <property type="protein sequence ID" value="KAF3333192.1"/>
    <property type="molecule type" value="Genomic_DNA"/>
</dbReference>
<keyword evidence="1" id="KW-1133">Transmembrane helix</keyword>
<dbReference type="Gene3D" id="2.60.40.1820">
    <property type="match status" value="1"/>
</dbReference>
<comment type="caution">
    <text evidence="3">The sequence shown here is derived from an EMBL/GenBank/DDBJ whole genome shotgun (WGS) entry which is preliminary data.</text>
</comment>
<dbReference type="PANTHER" id="PTHR31852">
    <property type="entry name" value="LATE EMBRYOGENESIS ABUNDANT (LEA) HYDROXYPROLINE-RICH GLYCOPROTEIN FAMILY"/>
    <property type="match status" value="1"/>
</dbReference>